<sequence>MGRIVLKNVVAAFIGALVCVPLTVLFGLMSFWQAVQVCGGVSVILTLHGVAVDWWRSRRPKR</sequence>
<feature type="transmembrane region" description="Helical" evidence="1">
    <location>
        <begin position="9"/>
        <end position="28"/>
    </location>
</feature>
<keyword evidence="1" id="KW-0812">Transmembrane</keyword>
<evidence type="ECO:0000256" key="1">
    <source>
        <dbReference type="SAM" id="Phobius"/>
    </source>
</evidence>
<name>A0A2Z4JC73_9ACTN</name>
<accession>A0A2Z4JC73</accession>
<evidence type="ECO:0000313" key="2">
    <source>
        <dbReference type="EMBL" id="AWW41953.1"/>
    </source>
</evidence>
<keyword evidence="1" id="KW-0472">Membrane</keyword>
<protein>
    <submittedName>
        <fullName evidence="2">Uncharacterized protein</fullName>
    </submittedName>
</protein>
<dbReference type="EMBL" id="CP030073">
    <property type="protein sequence ID" value="AWW41953.1"/>
    <property type="molecule type" value="Genomic_DNA"/>
</dbReference>
<dbReference type="RefSeq" id="WP_112441759.1">
    <property type="nucleotide sequence ID" value="NZ_CBDRHE010000069.1"/>
</dbReference>
<keyword evidence="1" id="KW-1133">Transmembrane helix</keyword>
<dbReference type="KEGG" id="scad:DN051_39470"/>
<organism evidence="2 3">
    <name type="scientific">Streptomyces cadmiisoli</name>
    <dbReference type="NCBI Taxonomy" id="2184053"/>
    <lineage>
        <taxon>Bacteria</taxon>
        <taxon>Bacillati</taxon>
        <taxon>Actinomycetota</taxon>
        <taxon>Actinomycetes</taxon>
        <taxon>Kitasatosporales</taxon>
        <taxon>Streptomycetaceae</taxon>
        <taxon>Streptomyces</taxon>
        <taxon>Streptomyces aurantiacus group</taxon>
    </lineage>
</organism>
<feature type="transmembrane region" description="Helical" evidence="1">
    <location>
        <begin position="34"/>
        <end position="55"/>
    </location>
</feature>
<dbReference type="AlphaFoldDB" id="A0A2Z4JC73"/>
<reference evidence="2 3" key="1">
    <citation type="journal article" date="2019" name="Int. J. Syst. Evol. Microbiol.">
        <title>Streptomyces cadmiisoli sp. nov., a novel actinomycete isolated from cadmium-contaminated soil.</title>
        <authorList>
            <person name="Li K."/>
            <person name="Tang X."/>
            <person name="Zhao J."/>
            <person name="Guo Y."/>
            <person name="Tang Y."/>
            <person name="Gao J."/>
        </authorList>
    </citation>
    <scope>NUCLEOTIDE SEQUENCE [LARGE SCALE GENOMIC DNA]</scope>
    <source>
        <strain evidence="2 3">ZFG47</strain>
    </source>
</reference>
<evidence type="ECO:0000313" key="3">
    <source>
        <dbReference type="Proteomes" id="UP000249616"/>
    </source>
</evidence>
<proteinExistence type="predicted"/>
<keyword evidence="3" id="KW-1185">Reference proteome</keyword>
<gene>
    <name evidence="2" type="ORF">DN051_39470</name>
</gene>
<dbReference type="Proteomes" id="UP000249616">
    <property type="component" value="Chromosome"/>
</dbReference>